<evidence type="ECO:0000259" key="5">
    <source>
        <dbReference type="Pfam" id="PF18883"/>
    </source>
</evidence>
<feature type="chain" id="PRO_5046919204" evidence="3">
    <location>
        <begin position="26"/>
        <end position="680"/>
    </location>
</feature>
<sequence>MKKQILPPARYALLTACLLTGFAQAQSINFTGDTYPTGNMGASYSGTDVTVGITGVGRLDVLSGAALTTTIRMDVGRSAGAFGTVTISDGSQWDTKRVLIGTASTGIVHIKNNAKVTASDYVYIGFLAGGQGSVIVDGPGSSFTNAGTYNDQFWVGRDGGSGSLRVINGATAPFGSLFTSTAPGSASFIEVDGSNSRLEGTRQCNLGIAVSATVQITNGGTFKCGTIADLGFGSVSLSGAGSKWQLGRSLDIGTQSRMSDAALTIGEGSTVEVTNQLRLPNVANNTAALSKGVLNIEGATSPGTFSAAGIVFGLNGLGRINFNHTDASGNYLFATPMSGPGTIETNALGITSLTGNNSYSGNTHINAGVLRAGTATGLSPASDYLVTSGGTLDTNTFSATFKSLDNGGLVTMAAGGTSNVLTVTQNYSGNGGVIAINTALGADSSPTEKLVVQGDTSGNTTLNITNLGGTGAATTGDGIMVVQVDGSSNGTFSLPAPGYVVAGGFRYMLAKVGNNWFLQSDVHVEASGPEASMVCTPAELSDTANQVATCTVTLTAAPTADLPINLVLPAANPRYTTTCTSPIVVAANATQASCTITATPNTTAGDGDVSLELAIAPPTTADAYTPAGPAAQVLIKDAGDTTLPPVTGTPTPVPTLGSLGLAALAALMGAVGLRRSRKTV</sequence>
<dbReference type="NCBIfam" id="TIGR02601">
    <property type="entry name" value="autotrns_rpt"/>
    <property type="match status" value="1"/>
</dbReference>
<evidence type="ECO:0000256" key="2">
    <source>
        <dbReference type="SAM" id="Phobius"/>
    </source>
</evidence>
<dbReference type="InterPro" id="IPR043990">
    <property type="entry name" value="AC_1"/>
</dbReference>
<keyword evidence="2" id="KW-1133">Transmembrane helix</keyword>
<dbReference type="RefSeq" id="WP_260719771.1">
    <property type="nucleotide sequence ID" value="NZ_CP104377.1"/>
</dbReference>
<evidence type="ECO:0000256" key="3">
    <source>
        <dbReference type="SAM" id="SignalP"/>
    </source>
</evidence>
<evidence type="ECO:0000259" key="4">
    <source>
        <dbReference type="Pfam" id="PF18203"/>
    </source>
</evidence>
<proteinExistence type="predicted"/>
<feature type="domain" description="Autochaperone" evidence="5">
    <location>
        <begin position="414"/>
        <end position="509"/>
    </location>
</feature>
<dbReference type="Proteomes" id="UP001058290">
    <property type="component" value="Chromosome"/>
</dbReference>
<dbReference type="EMBL" id="CP104377">
    <property type="protein sequence ID" value="UXC19909.1"/>
    <property type="molecule type" value="Genomic_DNA"/>
</dbReference>
<dbReference type="NCBIfam" id="TIGR01414">
    <property type="entry name" value="autotrans_barl"/>
    <property type="match status" value="1"/>
</dbReference>
<dbReference type="CDD" id="cd01344">
    <property type="entry name" value="PL2_Passenger_AT"/>
    <property type="match status" value="1"/>
</dbReference>
<name>A0ABY6A1S6_9BURK</name>
<dbReference type="Gene3D" id="2.160.20.20">
    <property type="match status" value="1"/>
</dbReference>
<evidence type="ECO:0000313" key="7">
    <source>
        <dbReference type="Proteomes" id="UP001058290"/>
    </source>
</evidence>
<feature type="transmembrane region" description="Helical" evidence="2">
    <location>
        <begin position="653"/>
        <end position="673"/>
    </location>
</feature>
<dbReference type="InterPro" id="IPR051551">
    <property type="entry name" value="Autotransporter_adhesion"/>
</dbReference>
<dbReference type="InterPro" id="IPR013425">
    <property type="entry name" value="Autotrns_rpt"/>
</dbReference>
<dbReference type="Pfam" id="PF18203">
    <property type="entry name" value="IPTL-CTERM"/>
    <property type="match status" value="1"/>
</dbReference>
<evidence type="ECO:0000256" key="1">
    <source>
        <dbReference type="ARBA" id="ARBA00022729"/>
    </source>
</evidence>
<gene>
    <name evidence="6" type="ORF">N4T19_07350</name>
</gene>
<accession>A0ABY6A1S6</accession>
<reference evidence="6" key="1">
    <citation type="submission" date="2022-09" db="EMBL/GenBank/DDBJ databases">
        <title>Bacterial diversity in gut of crayfish and pufferfish.</title>
        <authorList>
            <person name="Huang Y."/>
        </authorList>
    </citation>
    <scope>NUCLEOTIDE SEQUENCE</scope>
    <source>
        <strain evidence="6">PR12</strain>
    </source>
</reference>
<dbReference type="InterPro" id="IPR030895">
    <property type="entry name" value="T5SS_PEPC_rpt"/>
</dbReference>
<dbReference type="InterPro" id="IPR026442">
    <property type="entry name" value="IPTL_CTERM"/>
</dbReference>
<feature type="domain" description="IPTL-CTERM protein sorting" evidence="4">
    <location>
        <begin position="651"/>
        <end position="677"/>
    </location>
</feature>
<keyword evidence="7" id="KW-1185">Reference proteome</keyword>
<dbReference type="NCBIfam" id="TIGR04174">
    <property type="entry name" value="IPTL_CTERM"/>
    <property type="match status" value="1"/>
</dbReference>
<evidence type="ECO:0000313" key="6">
    <source>
        <dbReference type="EMBL" id="UXC19909.1"/>
    </source>
</evidence>
<dbReference type="InterPro" id="IPR012332">
    <property type="entry name" value="Autotransporter_pectin_lyase_C"/>
</dbReference>
<feature type="signal peptide" evidence="3">
    <location>
        <begin position="1"/>
        <end position="25"/>
    </location>
</feature>
<protein>
    <submittedName>
        <fullName evidence="6">IPTL-CTERM sorting domain-containing protein</fullName>
    </submittedName>
</protein>
<keyword evidence="2" id="KW-0812">Transmembrane</keyword>
<dbReference type="PANTHER" id="PTHR35037">
    <property type="entry name" value="C-TERMINAL REGION OF AIDA-LIKE PROTEIN"/>
    <property type="match status" value="1"/>
</dbReference>
<organism evidence="6 7">
    <name type="scientific">Comamonas squillarum</name>
    <dbReference type="NCBI Taxonomy" id="2977320"/>
    <lineage>
        <taxon>Bacteria</taxon>
        <taxon>Pseudomonadati</taxon>
        <taxon>Pseudomonadota</taxon>
        <taxon>Betaproteobacteria</taxon>
        <taxon>Burkholderiales</taxon>
        <taxon>Comamonadaceae</taxon>
        <taxon>Comamonas</taxon>
    </lineage>
</organism>
<dbReference type="Pfam" id="PF18883">
    <property type="entry name" value="AC_1"/>
    <property type="match status" value="1"/>
</dbReference>
<keyword evidence="1 3" id="KW-0732">Signal</keyword>
<dbReference type="SUPFAM" id="SSF51126">
    <property type="entry name" value="Pectin lyase-like"/>
    <property type="match status" value="1"/>
</dbReference>
<dbReference type="NCBIfam" id="TIGR04393">
    <property type="entry name" value="rpt_T5SS_PEPC"/>
    <property type="match status" value="2"/>
</dbReference>
<dbReference type="PANTHER" id="PTHR35037:SF3">
    <property type="entry name" value="C-TERMINAL REGION OF AIDA-LIKE PROTEIN"/>
    <property type="match status" value="1"/>
</dbReference>
<dbReference type="InterPro" id="IPR006315">
    <property type="entry name" value="OM_autotransptr_brl_dom"/>
</dbReference>
<dbReference type="InterPro" id="IPR011050">
    <property type="entry name" value="Pectin_lyase_fold/virulence"/>
</dbReference>
<keyword evidence="2" id="KW-0472">Membrane</keyword>